<proteinExistence type="predicted"/>
<sequence length="564" mass="65100">MLTRSSKVRVVCASAAFLVPLVVLSSIYFTYTAVLLNQFPQPPSLPGLLENRQVTVTEVQYQTYIPDFVRVREWKTVTETVVAVETVTETVAAGEPTTAAAEVVTELVTVKETKTVTSSAVETKLVELEKRATATRTAYIPAGTGMPPHCDDPYRRPGFLHIPFNETDFPFQQSKYVPYYDELIDRKEPGAARYPDYDLTDAPDMSFPAGTIDEELIEQAPIDWIEVIRLYLSLLDSPENFTDSEITATERKVSWLRNKRLLMLADSVDRYMMHYFCEELDVAPRIAVLGMHTTSECHIPQLNFTILHWHIASMYTHRPKWWWAEHMSEVAFEKRNQELFMSRISADRATDVIGMNGRGPDLILYQSMLWDWTTMTTKHKIDNGLDVDTKAQRKARAGKGDKLQKNKTKPTEKTLRPFHWSEIDFYRARQKKFIEFYRSIFGPETPFMFRAAMQTKYPADTTVPLRQLDRMGRYVAHSMDVEVFEWGQMIAGYAYPYYSAYKDEVHPKRGPHTYIYSNMMLYYLFRASGGAESRGQVVRWPAEANMTTGEAWEECHGYNMRMTM</sequence>
<dbReference type="RefSeq" id="XP_064770771.1">
    <property type="nucleotide sequence ID" value="XM_064911590.1"/>
</dbReference>
<evidence type="ECO:0000313" key="3">
    <source>
        <dbReference type="Proteomes" id="UP001498771"/>
    </source>
</evidence>
<name>A0ABR1FFF9_9ASCO</name>
<gene>
    <name evidence="2" type="ORF">BZA70DRAFT_272096</name>
</gene>
<comment type="caution">
    <text evidence="2">The sequence shown here is derived from an EMBL/GenBank/DDBJ whole genome shotgun (WGS) entry which is preliminary data.</text>
</comment>
<feature type="compositionally biased region" description="Basic and acidic residues" evidence="1">
    <location>
        <begin position="398"/>
        <end position="411"/>
    </location>
</feature>
<feature type="region of interest" description="Disordered" evidence="1">
    <location>
        <begin position="392"/>
        <end position="411"/>
    </location>
</feature>
<reference evidence="2 3" key="1">
    <citation type="submission" date="2024-03" db="EMBL/GenBank/DDBJ databases">
        <title>Genome-scale model development and genomic sequencing of the oleaginous clade Lipomyces.</title>
        <authorList>
            <consortium name="Lawrence Berkeley National Laboratory"/>
            <person name="Czajka J.J."/>
            <person name="Han Y."/>
            <person name="Kim J."/>
            <person name="Mondo S.J."/>
            <person name="Hofstad B.A."/>
            <person name="Robles A."/>
            <person name="Haridas S."/>
            <person name="Riley R."/>
            <person name="LaButti K."/>
            <person name="Pangilinan J."/>
            <person name="Andreopoulos W."/>
            <person name="Lipzen A."/>
            <person name="Yan J."/>
            <person name="Wang M."/>
            <person name="Ng V."/>
            <person name="Grigoriev I.V."/>
            <person name="Spatafora J.W."/>
            <person name="Magnuson J.K."/>
            <person name="Baker S.E."/>
            <person name="Pomraning K.R."/>
        </authorList>
    </citation>
    <scope>NUCLEOTIDE SEQUENCE [LARGE SCALE GENOMIC DNA]</scope>
    <source>
        <strain evidence="2 3">Phaff 52-87</strain>
    </source>
</reference>
<evidence type="ECO:0000313" key="2">
    <source>
        <dbReference type="EMBL" id="KAK7207738.1"/>
    </source>
</evidence>
<keyword evidence="3" id="KW-1185">Reference proteome</keyword>
<dbReference type="GeneID" id="90037102"/>
<organism evidence="2 3">
    <name type="scientific">Myxozyma melibiosi</name>
    <dbReference type="NCBI Taxonomy" id="54550"/>
    <lineage>
        <taxon>Eukaryota</taxon>
        <taxon>Fungi</taxon>
        <taxon>Dikarya</taxon>
        <taxon>Ascomycota</taxon>
        <taxon>Saccharomycotina</taxon>
        <taxon>Lipomycetes</taxon>
        <taxon>Lipomycetales</taxon>
        <taxon>Lipomycetaceae</taxon>
        <taxon>Myxozyma</taxon>
    </lineage>
</organism>
<dbReference type="Proteomes" id="UP001498771">
    <property type="component" value="Unassembled WGS sequence"/>
</dbReference>
<evidence type="ECO:0000256" key="1">
    <source>
        <dbReference type="SAM" id="MobiDB-lite"/>
    </source>
</evidence>
<accession>A0ABR1FFF9</accession>
<protein>
    <submittedName>
        <fullName evidence="2">Uncharacterized protein</fullName>
    </submittedName>
</protein>
<dbReference type="EMBL" id="JBBJBU010000001">
    <property type="protein sequence ID" value="KAK7207738.1"/>
    <property type="molecule type" value="Genomic_DNA"/>
</dbReference>